<gene>
    <name evidence="1" type="ORF">B0I26_1412</name>
</gene>
<protein>
    <submittedName>
        <fullName evidence="1">Uncharacterized protein</fullName>
    </submittedName>
</protein>
<reference evidence="1 2" key="1">
    <citation type="submission" date="2018-06" db="EMBL/GenBank/DDBJ databases">
        <title>Genomic Encyclopedia of Type Strains, Phase III (KMG-III): the genomes of soil and plant-associated and newly described type strains.</title>
        <authorList>
            <person name="Whitman W."/>
        </authorList>
    </citation>
    <scope>NUCLEOTIDE SEQUENCE [LARGE SCALE GENOMIC DNA]</scope>
    <source>
        <strain evidence="1 2">CGMCC 1.8979</strain>
    </source>
</reference>
<comment type="caution">
    <text evidence="1">The sequence shown here is derived from an EMBL/GenBank/DDBJ whole genome shotgun (WGS) entry which is preliminary data.</text>
</comment>
<name>A0A327XYZ9_9BACL</name>
<dbReference type="Proteomes" id="UP000248555">
    <property type="component" value="Unassembled WGS sequence"/>
</dbReference>
<organism evidence="1 2">
    <name type="scientific">Paranoxybacillus vitaminiphilus</name>
    <dbReference type="NCBI Taxonomy" id="581036"/>
    <lineage>
        <taxon>Bacteria</taxon>
        <taxon>Bacillati</taxon>
        <taxon>Bacillota</taxon>
        <taxon>Bacilli</taxon>
        <taxon>Bacillales</taxon>
        <taxon>Anoxybacillaceae</taxon>
        <taxon>Paranoxybacillus</taxon>
    </lineage>
</organism>
<accession>A0A327XYZ9</accession>
<evidence type="ECO:0000313" key="1">
    <source>
        <dbReference type="EMBL" id="RAK13960.1"/>
    </source>
</evidence>
<sequence>MNLMKLEMMDATARIAESLQMRGLFVEVKDDFIILTDGNTKEDISKVRELLHHLGIPTFWQGNKFQVLVTRVPISTMKRIMNTPGREFPIFMEGYHYKWKPFVQRRFGIKVNALDLDANMAMLVKSLNLAGITALAGCNGHHRYAPNVQLSGIYQGAWFEVIQEKYLSNCSLHYKWNVHYGNESGSCITADKGEAERWDMNLIYQDAVQMAQILQKHAAEIRELKRAAFKRKGEMKEQAERFVQKREFVELVGWMKEKSGK</sequence>
<proteinExistence type="predicted"/>
<dbReference type="AlphaFoldDB" id="A0A327XYZ9"/>
<keyword evidence="2" id="KW-1185">Reference proteome</keyword>
<dbReference type="RefSeq" id="WP_245934849.1">
    <property type="nucleotide sequence ID" value="NZ_QLMH01000041.1"/>
</dbReference>
<dbReference type="EMBL" id="QLMH01000041">
    <property type="protein sequence ID" value="RAK13960.1"/>
    <property type="molecule type" value="Genomic_DNA"/>
</dbReference>
<evidence type="ECO:0000313" key="2">
    <source>
        <dbReference type="Proteomes" id="UP000248555"/>
    </source>
</evidence>